<dbReference type="EMBL" id="SMDN01000008">
    <property type="protein sequence ID" value="TQC51430.1"/>
    <property type="molecule type" value="Genomic_DNA"/>
</dbReference>
<gene>
    <name evidence="2" type="ORF">E1I18_02500</name>
</gene>
<dbReference type="Proteomes" id="UP000320801">
    <property type="component" value="Unassembled WGS sequence"/>
</dbReference>
<keyword evidence="1" id="KW-0812">Transmembrane</keyword>
<evidence type="ECO:0000313" key="3">
    <source>
        <dbReference type="Proteomes" id="UP000320801"/>
    </source>
</evidence>
<dbReference type="RefSeq" id="WP_141484024.1">
    <property type="nucleotide sequence ID" value="NZ_SMDN01000008.1"/>
</dbReference>
<evidence type="ECO:0000313" key="2">
    <source>
        <dbReference type="EMBL" id="TQC51430.1"/>
    </source>
</evidence>
<reference evidence="2 3" key="1">
    <citation type="submission" date="2019-03" db="EMBL/GenBank/DDBJ databases">
        <title>Characterization of a novel Mycoplasma cynos real-time PCR assay.</title>
        <authorList>
            <person name="Tallmadge R.L."/>
            <person name="Mitchell P.K."/>
            <person name="Goodman L."/>
        </authorList>
    </citation>
    <scope>NUCLEOTIDE SEQUENCE [LARGE SCALE GENOMIC DNA]</scope>
    <source>
        <strain evidence="2 3">1642</strain>
    </source>
</reference>
<proteinExistence type="predicted"/>
<evidence type="ECO:0000256" key="1">
    <source>
        <dbReference type="SAM" id="Phobius"/>
    </source>
</evidence>
<keyword evidence="1" id="KW-1133">Transmembrane helix</keyword>
<keyword evidence="1" id="KW-0472">Membrane</keyword>
<feature type="transmembrane region" description="Helical" evidence="1">
    <location>
        <begin position="35"/>
        <end position="59"/>
    </location>
</feature>
<protein>
    <submittedName>
        <fullName evidence="2">Uncharacterized protein</fullName>
    </submittedName>
</protein>
<keyword evidence="3" id="KW-1185">Reference proteome</keyword>
<dbReference type="AlphaFoldDB" id="A0A507SI91"/>
<sequence length="575" mass="67446">MNNFSSLSTTKILDSGISKSDYFGNFNSKIHDPYVFVPSVIAIIILLVLFFVFIALVLIKIKRINYEGFCIFRIHPDKKWVMRLTDINLSTILSFDLGAKTLAKNKFYSIDKFLDYFSNESKIKISDILENGDHKRKYKLTAHLNVATPNKIFWNHFFKNSGIKYQNVPLRIRISNRLKDDTHILQIYSRLPISREFTNIKQLQQLKFQDIVKKFSDQKFISIIISPHFNYIKQGLDNIKLSYLLNLLRLNPKNWTISIHEDLIYIFCTKKLSNFKFKMLENKLARRILRNRKNYIFNPLIKDAALISSQPLNSPSEWENYTNMCVYSVSGLAKHVVIKSLFYRSHYQINKADFDNFKVKFIDFKNKIQTSSFIKETAPIKDIKIDQNTENSVLLSKLLGFTNSDIEQFKKIENYNLIYTQAINKFEIDTIQDKNHYLIHTTENALLKSYDTFLRPNTTYIIHANNSEFDLNSLSLIDDRFKQIKNSYLGLYIEKISDDLTLFVQSNQIKTFIISGKLSEKLSTNSQEYVKFVNLIDIINRIPKSTVIWENLPDNLDSDVIESLNINFSYKNKYI</sequence>
<name>A0A507SI91_9BACT</name>
<accession>A0A507SI91</accession>
<dbReference type="OrthoDB" id="398716at2"/>
<comment type="caution">
    <text evidence="2">The sequence shown here is derived from an EMBL/GenBank/DDBJ whole genome shotgun (WGS) entry which is preliminary data.</text>
</comment>
<dbReference type="NCBIfam" id="NF045955">
    <property type="entry name" value="MHO_4530_fam"/>
    <property type="match status" value="1"/>
</dbReference>
<organism evidence="2 3">
    <name type="scientific">Mycoplasmopsis mucosicanis</name>
    <dbReference type="NCBI Taxonomy" id="458208"/>
    <lineage>
        <taxon>Bacteria</taxon>
        <taxon>Bacillati</taxon>
        <taxon>Mycoplasmatota</taxon>
        <taxon>Mycoplasmoidales</taxon>
        <taxon>Metamycoplasmataceae</taxon>
        <taxon>Mycoplasmopsis</taxon>
    </lineage>
</organism>